<proteinExistence type="predicted"/>
<sequence>MSNFGRENIRFGRPLRGRHEAWIHRRSPRLVPLLLRAQARTDRTAAAILKPGDNDNTAGQAAPTLPERHGWEPSLATKQGTGAI</sequence>
<gene>
    <name evidence="2" type="ORF">PUR21_14530</name>
</gene>
<keyword evidence="3" id="KW-1185">Reference proteome</keyword>
<dbReference type="RefSeq" id="WP_200672673.1">
    <property type="nucleotide sequence ID" value="NZ_JACWCW010000154.1"/>
</dbReference>
<comment type="caution">
    <text evidence="2">The sequence shown here is derived from an EMBL/GenBank/DDBJ whole genome shotgun (WGS) entry which is preliminary data.</text>
</comment>
<dbReference type="EMBL" id="JAQYXL010000001">
    <property type="protein sequence ID" value="MEN3228837.1"/>
    <property type="molecule type" value="Genomic_DNA"/>
</dbReference>
<reference evidence="2 3" key="1">
    <citation type="journal article" date="2023" name="PLoS ONE">
        <title>Complete genome assembly of Hawai'i environmental nontuberculous mycobacteria reveals unexpected co-isolation with methylobacteria.</title>
        <authorList>
            <person name="Hendrix J."/>
            <person name="Epperson L.E."/>
            <person name="Tong E.I."/>
            <person name="Chan Y.L."/>
            <person name="Hasan N.A."/>
            <person name="Dawrs S.N."/>
            <person name="Norton G.J."/>
            <person name="Virdi R."/>
            <person name="Crooks J.L."/>
            <person name="Chan E.D."/>
            <person name="Honda J.R."/>
            <person name="Strong M."/>
        </authorList>
    </citation>
    <scope>NUCLEOTIDE SEQUENCE [LARGE SCALE GENOMIC DNA]</scope>
    <source>
        <strain evidence="2 3">NJH_HI01</strain>
    </source>
</reference>
<accession>A0ABU9ZBY8</accession>
<feature type="region of interest" description="Disordered" evidence="1">
    <location>
        <begin position="47"/>
        <end position="84"/>
    </location>
</feature>
<evidence type="ECO:0000313" key="2">
    <source>
        <dbReference type="EMBL" id="MEN3228837.1"/>
    </source>
</evidence>
<organism evidence="2 3">
    <name type="scientific">Methylorubrum rhodesianum</name>
    <dbReference type="NCBI Taxonomy" id="29427"/>
    <lineage>
        <taxon>Bacteria</taxon>
        <taxon>Pseudomonadati</taxon>
        <taxon>Pseudomonadota</taxon>
        <taxon>Alphaproteobacteria</taxon>
        <taxon>Hyphomicrobiales</taxon>
        <taxon>Methylobacteriaceae</taxon>
        <taxon>Methylorubrum</taxon>
    </lineage>
</organism>
<protein>
    <submittedName>
        <fullName evidence="2">Uncharacterized protein</fullName>
    </submittedName>
</protein>
<dbReference type="Proteomes" id="UP001404845">
    <property type="component" value="Unassembled WGS sequence"/>
</dbReference>
<name>A0ABU9ZBY8_9HYPH</name>
<evidence type="ECO:0000256" key="1">
    <source>
        <dbReference type="SAM" id="MobiDB-lite"/>
    </source>
</evidence>
<evidence type="ECO:0000313" key="3">
    <source>
        <dbReference type="Proteomes" id="UP001404845"/>
    </source>
</evidence>